<feature type="domain" description="LapB rubredoxin metal binding" evidence="6">
    <location>
        <begin position="370"/>
        <end position="397"/>
    </location>
</feature>
<keyword evidence="4" id="KW-0408">Iron</keyword>
<dbReference type="Gene3D" id="1.25.40.10">
    <property type="entry name" value="Tetratricopeptide repeat domain"/>
    <property type="match status" value="2"/>
</dbReference>
<feature type="repeat" description="TPR" evidence="5">
    <location>
        <begin position="76"/>
        <end position="109"/>
    </location>
</feature>
<evidence type="ECO:0000256" key="5">
    <source>
        <dbReference type="PROSITE-ProRule" id="PRU00339"/>
    </source>
</evidence>
<dbReference type="InterPro" id="IPR051012">
    <property type="entry name" value="CellSynth/LPSAsmb/PSIAsmb"/>
</dbReference>
<feature type="topological domain" description="Cytoplasmic" evidence="4">
    <location>
        <begin position="27"/>
        <end position="404"/>
    </location>
</feature>
<gene>
    <name evidence="4" type="primary">lapB</name>
    <name evidence="7" type="ORF">BECKFW1821A_GA0114235_10139</name>
    <name evidence="8" type="ORF">BECKFW1821B_GA0114236_100365</name>
</gene>
<dbReference type="InterPro" id="IPR019734">
    <property type="entry name" value="TPR_rpt"/>
</dbReference>
<dbReference type="SMART" id="SM00028">
    <property type="entry name" value="TPR"/>
    <property type="match status" value="5"/>
</dbReference>
<name>A0A450S417_9GAMM</name>
<dbReference type="Pfam" id="PF13432">
    <property type="entry name" value="TPR_16"/>
    <property type="match status" value="2"/>
</dbReference>
<keyword evidence="3 4" id="KW-0802">TPR repeat</keyword>
<dbReference type="HAMAP" id="MF_00994">
    <property type="entry name" value="LPS_assembly_LapB"/>
    <property type="match status" value="1"/>
</dbReference>
<keyword evidence="1 4" id="KW-0479">Metal-binding</keyword>
<dbReference type="InterPro" id="IPR041166">
    <property type="entry name" value="Rubredoxin_2"/>
</dbReference>
<dbReference type="PROSITE" id="PS50005">
    <property type="entry name" value="TPR"/>
    <property type="match status" value="1"/>
</dbReference>
<feature type="binding site" evidence="4">
    <location>
        <position position="372"/>
    </location>
    <ligand>
        <name>Fe cation</name>
        <dbReference type="ChEBI" id="CHEBI:24875"/>
    </ligand>
</feature>
<keyword evidence="4" id="KW-0472">Membrane</keyword>
<evidence type="ECO:0000313" key="7">
    <source>
        <dbReference type="EMBL" id="VFJ46483.1"/>
    </source>
</evidence>
<dbReference type="GO" id="GO:0005506">
    <property type="term" value="F:iron ion binding"/>
    <property type="evidence" value="ECO:0007669"/>
    <property type="project" value="UniProtKB-UniRule"/>
</dbReference>
<comment type="subcellular location">
    <subcellularLocation>
        <location evidence="4">Cell inner membrane</location>
        <topology evidence="4">Single-pass membrane protein</topology>
        <orientation evidence="4">Cytoplasmic side</orientation>
    </subcellularLocation>
</comment>
<organism evidence="7">
    <name type="scientific">Candidatus Kentrum sp. FW</name>
    <dbReference type="NCBI Taxonomy" id="2126338"/>
    <lineage>
        <taxon>Bacteria</taxon>
        <taxon>Pseudomonadati</taxon>
        <taxon>Pseudomonadota</taxon>
        <taxon>Gammaproteobacteria</taxon>
        <taxon>Candidatus Kentrum</taxon>
    </lineage>
</organism>
<feature type="binding site" evidence="4">
    <location>
        <position position="389"/>
    </location>
    <ligand>
        <name>Fe cation</name>
        <dbReference type="ChEBI" id="CHEBI:24875"/>
    </ligand>
</feature>
<evidence type="ECO:0000259" key="6">
    <source>
        <dbReference type="Pfam" id="PF18073"/>
    </source>
</evidence>
<accession>A0A450S417</accession>
<dbReference type="SUPFAM" id="SSF48452">
    <property type="entry name" value="TPR-like"/>
    <property type="match status" value="2"/>
</dbReference>
<keyword evidence="4" id="KW-1003">Cell membrane</keyword>
<dbReference type="GO" id="GO:0046890">
    <property type="term" value="P:regulation of lipid biosynthetic process"/>
    <property type="evidence" value="ECO:0007669"/>
    <property type="project" value="UniProtKB-UniRule"/>
</dbReference>
<evidence type="ECO:0000256" key="3">
    <source>
        <dbReference type="ARBA" id="ARBA00022803"/>
    </source>
</evidence>
<dbReference type="AlphaFoldDB" id="A0A450S417"/>
<evidence type="ECO:0000256" key="1">
    <source>
        <dbReference type="ARBA" id="ARBA00022723"/>
    </source>
</evidence>
<comment type="similarity">
    <text evidence="4">Belongs to the LapB family.</text>
</comment>
<evidence type="ECO:0000256" key="4">
    <source>
        <dbReference type="HAMAP-Rule" id="MF_00994"/>
    </source>
</evidence>
<dbReference type="GO" id="GO:0008653">
    <property type="term" value="P:lipopolysaccharide metabolic process"/>
    <property type="evidence" value="ECO:0007669"/>
    <property type="project" value="InterPro"/>
</dbReference>
<dbReference type="Pfam" id="PF13176">
    <property type="entry name" value="TPR_7"/>
    <property type="match status" value="1"/>
</dbReference>
<proteinExistence type="inferred from homology"/>
<protein>
    <recommendedName>
        <fullName evidence="4">Lipopolysaccharide assembly protein B</fullName>
    </recommendedName>
</protein>
<keyword evidence="4" id="KW-0997">Cell inner membrane</keyword>
<reference evidence="7" key="1">
    <citation type="submission" date="2019-02" db="EMBL/GenBank/DDBJ databases">
        <authorList>
            <person name="Gruber-Vodicka R. H."/>
            <person name="Seah K. B. B."/>
        </authorList>
    </citation>
    <scope>NUCLEOTIDE SEQUENCE</scope>
    <source>
        <strain evidence="8">BECK_BZ106</strain>
        <strain evidence="7">BECK_BZ15</strain>
    </source>
</reference>
<dbReference type="GO" id="GO:0009898">
    <property type="term" value="C:cytoplasmic side of plasma membrane"/>
    <property type="evidence" value="ECO:0007669"/>
    <property type="project" value="UniProtKB-UniRule"/>
</dbReference>
<feature type="binding site" evidence="4">
    <location>
        <position position="386"/>
    </location>
    <ligand>
        <name>Fe cation</name>
        <dbReference type="ChEBI" id="CHEBI:24875"/>
    </ligand>
</feature>
<dbReference type="Pfam" id="PF18073">
    <property type="entry name" value="Zn_ribbon_LapB"/>
    <property type="match status" value="1"/>
</dbReference>
<keyword evidence="4" id="KW-0812">Transmembrane</keyword>
<dbReference type="PANTHER" id="PTHR45586">
    <property type="entry name" value="TPR REPEAT-CONTAINING PROTEIN PA4667"/>
    <property type="match status" value="1"/>
</dbReference>
<keyword evidence="2 4" id="KW-0677">Repeat</keyword>
<evidence type="ECO:0000313" key="8">
    <source>
        <dbReference type="EMBL" id="VFJ47979.1"/>
    </source>
</evidence>
<dbReference type="NCBIfam" id="NF008757">
    <property type="entry name" value="PRK11788.1-5"/>
    <property type="match status" value="1"/>
</dbReference>
<comment type="function">
    <text evidence="4">Modulates cellular lipopolysaccharide (LPS) levels by regulating LpxC, which is involved in lipid A biosynthesis. May act by modulating the proteolytic activity of FtsH towards LpxC. May also coordinate assembly of proteins involved in LPS synthesis at the plasma membrane.</text>
</comment>
<dbReference type="PANTHER" id="PTHR45586:SF1">
    <property type="entry name" value="LIPOPOLYSACCHARIDE ASSEMBLY PROTEIN B"/>
    <property type="match status" value="1"/>
</dbReference>
<dbReference type="InterPro" id="IPR030865">
    <property type="entry name" value="LapB"/>
</dbReference>
<sequence>MFTSPGFEFFLIMLLPVAAASGWYVAQRNVRNITDSPPSSPIHADYFKGIHYLLYEQPDQAIEAFIKVLEVEDETAETHLALGNLYRRRGEMERAIRIHQSLVEQSTLNSEQRYEALLELGQDYLSAGLLDRAEGLFQDLVKNSQHTVQALRQLIEIYEQERDWDKAIDSARKLEEVTGNQLRSVVAHYYCEKAEQALRNNEQGAILDITGQALEAHDGCVRASLIEGDTLVKSGNLEQALQAYRRVEVQDSDYLPEAIDRMYYCYRMLEKPDHSASKKSHAITEFFSALLQRYKGVSVTLALSEIKRREEGKQEAMAFLTEKLRERPSLRGYQRLLEMGLDRVVPSGASDHFVILKGLMSGLLKDRPVYQCRHCGFPAKFLHWQCPGCKNWNTVKPIQGVEGE</sequence>
<dbReference type="InterPro" id="IPR011990">
    <property type="entry name" value="TPR-like_helical_dom_sf"/>
</dbReference>
<dbReference type="EMBL" id="CAADFD010000003">
    <property type="protein sequence ID" value="VFJ47979.1"/>
    <property type="molecule type" value="Genomic_DNA"/>
</dbReference>
<feature type="binding site" evidence="4">
    <location>
        <position position="375"/>
    </location>
    <ligand>
        <name>Fe cation</name>
        <dbReference type="ChEBI" id="CHEBI:24875"/>
    </ligand>
</feature>
<keyword evidence="4" id="KW-1133">Transmembrane helix</keyword>
<evidence type="ECO:0000256" key="2">
    <source>
        <dbReference type="ARBA" id="ARBA00022737"/>
    </source>
</evidence>
<dbReference type="EMBL" id="CAADEW010000013">
    <property type="protein sequence ID" value="VFJ46483.1"/>
    <property type="molecule type" value="Genomic_DNA"/>
</dbReference>